<dbReference type="InterPro" id="IPR001206">
    <property type="entry name" value="Diacylglycerol_kinase_cat_dom"/>
</dbReference>
<dbReference type="InterPro" id="IPR037607">
    <property type="entry name" value="DGK"/>
</dbReference>
<evidence type="ECO:0000256" key="5">
    <source>
        <dbReference type="ARBA" id="ARBA00022723"/>
    </source>
</evidence>
<reference evidence="20" key="2">
    <citation type="submission" date="2025-08" db="UniProtKB">
        <authorList>
            <consortium name="RefSeq"/>
        </authorList>
    </citation>
    <scope>IDENTIFICATION</scope>
    <source>
        <tissue evidence="20">Leaf</tissue>
    </source>
</reference>
<evidence type="ECO:0000256" key="1">
    <source>
        <dbReference type="ARBA" id="ARBA00004370"/>
    </source>
</evidence>
<evidence type="ECO:0000256" key="3">
    <source>
        <dbReference type="ARBA" id="ARBA00011245"/>
    </source>
</evidence>
<dbReference type="Gene3D" id="2.60.200.40">
    <property type="match status" value="1"/>
</dbReference>
<keyword evidence="4 14" id="KW-0808">Transferase</keyword>
<keyword evidence="11 14" id="KW-0067">ATP-binding</keyword>
<evidence type="ECO:0000259" key="18">
    <source>
        <dbReference type="PROSITE" id="PS50146"/>
    </source>
</evidence>
<evidence type="ECO:0000256" key="13">
    <source>
        <dbReference type="ARBA" id="ARBA00023136"/>
    </source>
</evidence>
<proteinExistence type="inferred from homology"/>
<evidence type="ECO:0000256" key="15">
    <source>
        <dbReference type="SAM" id="MobiDB-lite"/>
    </source>
</evidence>
<keyword evidence="8" id="KW-0863">Zinc-finger</keyword>
<dbReference type="CDD" id="cd00029">
    <property type="entry name" value="C1"/>
    <property type="match status" value="1"/>
</dbReference>
<feature type="domain" description="Phorbol-ester/DAG-type" evidence="17">
    <location>
        <begin position="149"/>
        <end position="212"/>
    </location>
</feature>
<dbReference type="PANTHER" id="PTHR11255:SF54">
    <property type="entry name" value="DIACYLGLYCEROL KINASE THETA"/>
    <property type="match status" value="1"/>
</dbReference>
<keyword evidence="13 16" id="KW-0472">Membrane</keyword>
<keyword evidence="6" id="KW-0677">Repeat</keyword>
<evidence type="ECO:0000256" key="14">
    <source>
        <dbReference type="RuleBase" id="RU361128"/>
    </source>
</evidence>
<comment type="subunit">
    <text evidence="3">Monomer.</text>
</comment>
<feature type="compositionally biased region" description="Polar residues" evidence="15">
    <location>
        <begin position="267"/>
        <end position="290"/>
    </location>
</feature>
<dbReference type="GeneID" id="104734809"/>
<feature type="transmembrane region" description="Helical" evidence="16">
    <location>
        <begin position="28"/>
        <end position="48"/>
    </location>
</feature>
<dbReference type="SMART" id="SM00109">
    <property type="entry name" value="C1"/>
    <property type="match status" value="2"/>
</dbReference>
<dbReference type="InterPro" id="IPR000756">
    <property type="entry name" value="Diacylglycerol_kin_accessory"/>
</dbReference>
<dbReference type="InterPro" id="IPR016064">
    <property type="entry name" value="NAD/diacylglycerol_kinase_sf"/>
</dbReference>
<evidence type="ECO:0000256" key="12">
    <source>
        <dbReference type="ARBA" id="ARBA00023016"/>
    </source>
</evidence>
<comment type="catalytic activity">
    <reaction evidence="14">
        <text>a 1,2-diacyl-sn-glycerol + ATP = a 1,2-diacyl-sn-glycero-3-phosphate + ADP + H(+)</text>
        <dbReference type="Rhea" id="RHEA:10272"/>
        <dbReference type="ChEBI" id="CHEBI:15378"/>
        <dbReference type="ChEBI" id="CHEBI:17815"/>
        <dbReference type="ChEBI" id="CHEBI:30616"/>
        <dbReference type="ChEBI" id="CHEBI:58608"/>
        <dbReference type="ChEBI" id="CHEBI:456216"/>
        <dbReference type="EC" id="2.7.1.107"/>
    </reaction>
</comment>
<dbReference type="Pfam" id="PF00781">
    <property type="entry name" value="DAGK_cat"/>
    <property type="match status" value="1"/>
</dbReference>
<dbReference type="SUPFAM" id="SSF57889">
    <property type="entry name" value="Cysteine-rich domain"/>
    <property type="match status" value="1"/>
</dbReference>
<keyword evidence="16" id="KW-0812">Transmembrane</keyword>
<dbReference type="PROSITE" id="PS50081">
    <property type="entry name" value="ZF_DAG_PE_2"/>
    <property type="match status" value="2"/>
</dbReference>
<reference evidence="19" key="1">
    <citation type="journal article" date="2014" name="Nat. Commun.">
        <title>The emerging biofuel crop Camelina sativa retains a highly undifferentiated hexaploid genome structure.</title>
        <authorList>
            <person name="Kagale S."/>
            <person name="Koh C."/>
            <person name="Nixon J."/>
            <person name="Bollina V."/>
            <person name="Clarke W.E."/>
            <person name="Tuteja R."/>
            <person name="Spillane C."/>
            <person name="Robinson S.J."/>
            <person name="Links M.G."/>
            <person name="Clarke C."/>
            <person name="Higgins E.E."/>
            <person name="Huebert T."/>
            <person name="Sharpe A.G."/>
            <person name="Parkin I.A."/>
        </authorList>
    </citation>
    <scope>NUCLEOTIDE SEQUENCE [LARGE SCALE GENOMIC DNA]</scope>
    <source>
        <strain evidence="19">cv. DH55</strain>
    </source>
</reference>
<evidence type="ECO:0000256" key="6">
    <source>
        <dbReference type="ARBA" id="ARBA00022737"/>
    </source>
</evidence>
<keyword evidence="12" id="KW-0346">Stress response</keyword>
<dbReference type="Pfam" id="PF00609">
    <property type="entry name" value="DAGK_acc"/>
    <property type="match status" value="1"/>
</dbReference>
<dbReference type="InterPro" id="IPR046349">
    <property type="entry name" value="C1-like_sf"/>
</dbReference>
<keyword evidence="10" id="KW-0862">Zinc</keyword>
<feature type="compositionally biased region" description="Basic and acidic residues" evidence="15">
    <location>
        <begin position="315"/>
        <end position="329"/>
    </location>
</feature>
<keyword evidence="16" id="KW-1133">Transmembrane helix</keyword>
<evidence type="ECO:0000256" key="11">
    <source>
        <dbReference type="ARBA" id="ARBA00022840"/>
    </source>
</evidence>
<keyword evidence="19" id="KW-1185">Reference proteome</keyword>
<evidence type="ECO:0000313" key="19">
    <source>
        <dbReference type="Proteomes" id="UP000694864"/>
    </source>
</evidence>
<evidence type="ECO:0000259" key="17">
    <source>
        <dbReference type="PROSITE" id="PS50081"/>
    </source>
</evidence>
<dbReference type="SMART" id="SM00045">
    <property type="entry name" value="DAGKa"/>
    <property type="match status" value="1"/>
</dbReference>
<evidence type="ECO:0000256" key="16">
    <source>
        <dbReference type="SAM" id="Phobius"/>
    </source>
</evidence>
<comment type="subcellular location">
    <subcellularLocation>
        <location evidence="1">Membrane</location>
    </subcellularLocation>
</comment>
<dbReference type="InterPro" id="IPR002219">
    <property type="entry name" value="PKC_DAG/PE"/>
</dbReference>
<evidence type="ECO:0000256" key="10">
    <source>
        <dbReference type="ARBA" id="ARBA00022833"/>
    </source>
</evidence>
<keyword evidence="7 14" id="KW-0547">Nucleotide-binding</keyword>
<protein>
    <recommendedName>
        <fullName evidence="14">Diacylglycerol kinase</fullName>
        <shortName evidence="14">DAG kinase</shortName>
        <ecNumber evidence="14">2.7.1.107</ecNumber>
    </recommendedName>
</protein>
<evidence type="ECO:0000256" key="4">
    <source>
        <dbReference type="ARBA" id="ARBA00022679"/>
    </source>
</evidence>
<dbReference type="EC" id="2.7.1.107" evidence="14"/>
<accession>A0ABM0V926</accession>
<dbReference type="SUPFAM" id="SSF111331">
    <property type="entry name" value="NAD kinase/diacylglycerol kinase-like"/>
    <property type="match status" value="1"/>
</dbReference>
<dbReference type="RefSeq" id="XP_010452760.1">
    <property type="nucleotide sequence ID" value="XM_010454458.1"/>
</dbReference>
<evidence type="ECO:0000313" key="20">
    <source>
        <dbReference type="RefSeq" id="XP_010452760.1"/>
    </source>
</evidence>
<dbReference type="Proteomes" id="UP000694864">
    <property type="component" value="Chromosome 13"/>
</dbReference>
<evidence type="ECO:0000256" key="2">
    <source>
        <dbReference type="ARBA" id="ARBA00009280"/>
    </source>
</evidence>
<dbReference type="PANTHER" id="PTHR11255">
    <property type="entry name" value="DIACYLGLYCEROL KINASE"/>
    <property type="match status" value="1"/>
</dbReference>
<gene>
    <name evidence="20" type="primary">LOC104734809</name>
</gene>
<comment type="similarity">
    <text evidence="2 14">Belongs to the eukaryotic diacylglycerol kinase family.</text>
</comment>
<dbReference type="Gene3D" id="3.30.60.20">
    <property type="match status" value="1"/>
</dbReference>
<dbReference type="SMART" id="SM00046">
    <property type="entry name" value="DAGKc"/>
    <property type="match status" value="1"/>
</dbReference>
<evidence type="ECO:0000256" key="9">
    <source>
        <dbReference type="ARBA" id="ARBA00022777"/>
    </source>
</evidence>
<keyword evidence="5" id="KW-0479">Metal-binding</keyword>
<feature type="region of interest" description="Disordered" evidence="15">
    <location>
        <begin position="264"/>
        <end position="339"/>
    </location>
</feature>
<feature type="domain" description="Phorbol-ester/DAG-type" evidence="17">
    <location>
        <begin position="79"/>
        <end position="137"/>
    </location>
</feature>
<evidence type="ECO:0000256" key="8">
    <source>
        <dbReference type="ARBA" id="ARBA00022771"/>
    </source>
</evidence>
<dbReference type="Pfam" id="PF00130">
    <property type="entry name" value="C1_1"/>
    <property type="match status" value="1"/>
</dbReference>
<dbReference type="InterPro" id="IPR017438">
    <property type="entry name" value="ATP-NAD_kinase_N"/>
</dbReference>
<feature type="domain" description="DAGKc" evidence="18">
    <location>
        <begin position="358"/>
        <end position="497"/>
    </location>
</feature>
<evidence type="ECO:0000256" key="7">
    <source>
        <dbReference type="ARBA" id="ARBA00022741"/>
    </source>
</evidence>
<sequence length="729" mass="80177">MDDDGELGMFFPNWNSKNPAESFESRGLMFSCFVAALVGILTIAYTAFQWRRNINLSWTKAIARSKKNPKARHKVPVAPHSWETDPISRAKNFNCCVCFKSMSPSQAIVASESVFHRCSICGAAAHFNCSSTAAKDCKCVSMTGYEHVVHQWAVRWTEGADQPDDSSFCSYCDESCSSSFLGGSPIWCCLWCQRLVHVDCHSNMSNETGDICDLGPLRRLILCPLYVKELTRNPSGGFLSSITHGANELASTALASIRSQSKKYKQANETSADTGNSSSNCDESTESTAETGPPVVNGSHAMLENTISVMNGDSSHGDSDSNGKLEKKPSVKRSGSLGQKEYHALRSKLKYELTDLPSDARPLLVFINKKSGAQRGDSLRQRLHLLLNPVQVCELSSVQGPEVGLFLFRKVPHFRVLVCGGDGTAGWVLDAIEKQNFVSPPAVAILPAGTGNDLSRVLNWGGGLGSVERQGGLSTVLQNIEHAAVTVLDRWKVSISNQQGKQLQSPKYMNNYIGVGCDAKVALEIHNLREENPERFYSQFMNKVLYAREGARSIMDRTFEDFPWQVRVEVDGVDIEVPEDAEGILVANIGSYMGGVDLWQNEDETYENFDPQSMHDKIVEVVSISGTWHLGKLQVGLSRARRLAQGQSVKIQLCAPLPVQIDGEPWFQQPCTLNISHHGQAFMLKRAAEEPLGHAAAIITDVLENAETNQVINASQKRTLLQEMALRLT</sequence>
<keyword evidence="9 14" id="KW-0418">Kinase</keyword>
<dbReference type="PROSITE" id="PS50146">
    <property type="entry name" value="DAGK"/>
    <property type="match status" value="1"/>
</dbReference>
<dbReference type="Gene3D" id="3.40.50.10330">
    <property type="entry name" value="Probable inorganic polyphosphate/atp-NAD kinase, domain 1"/>
    <property type="match status" value="1"/>
</dbReference>
<organism evidence="19 20">
    <name type="scientific">Camelina sativa</name>
    <name type="common">False flax</name>
    <name type="synonym">Myagrum sativum</name>
    <dbReference type="NCBI Taxonomy" id="90675"/>
    <lineage>
        <taxon>Eukaryota</taxon>
        <taxon>Viridiplantae</taxon>
        <taxon>Streptophyta</taxon>
        <taxon>Embryophyta</taxon>
        <taxon>Tracheophyta</taxon>
        <taxon>Spermatophyta</taxon>
        <taxon>Magnoliopsida</taxon>
        <taxon>eudicotyledons</taxon>
        <taxon>Gunneridae</taxon>
        <taxon>Pentapetalae</taxon>
        <taxon>rosids</taxon>
        <taxon>malvids</taxon>
        <taxon>Brassicales</taxon>
        <taxon>Brassicaceae</taxon>
        <taxon>Camelineae</taxon>
        <taxon>Camelina</taxon>
    </lineage>
</organism>
<name>A0ABM0V926_CAMSA</name>
<dbReference type="CDD" id="cd20805">
    <property type="entry name" value="C1_DGK_rpt2"/>
    <property type="match status" value="1"/>
</dbReference>